<dbReference type="InterPro" id="IPR030475">
    <property type="entry name" value="RNR_small_AS"/>
</dbReference>
<dbReference type="EC" id="1.17.4.1" evidence="4"/>
<protein>
    <recommendedName>
        <fullName evidence="12">Ribonucleoside-diphosphate reductase subunit M2</fullName>
        <ecNumber evidence="4">1.17.4.1</ecNumber>
    </recommendedName>
    <alternativeName>
        <fullName evidence="13">Ribonucleotide reductase small chain</fullName>
    </alternativeName>
    <alternativeName>
        <fullName evidence="11">Ribonucleotide reductase small subunit</fullName>
    </alternativeName>
</protein>
<dbReference type="Proteomes" id="UP000694680">
    <property type="component" value="Unassembled WGS sequence"/>
</dbReference>
<dbReference type="PANTHER" id="PTHR23409">
    <property type="entry name" value="RIBONUCLEOSIDE-DIPHOSPHATE REDUCTASE SMALL CHAIN"/>
    <property type="match status" value="1"/>
</dbReference>
<dbReference type="CTD" id="6241"/>
<dbReference type="GeneID" id="114458301"/>
<evidence type="ECO:0000313" key="15">
    <source>
        <dbReference type="Proteomes" id="UP000694680"/>
    </source>
</evidence>
<keyword evidence="9" id="KW-0408">Iron</keyword>
<dbReference type="InterPro" id="IPR033909">
    <property type="entry name" value="RNR_small"/>
</dbReference>
<name>A0A8C5GWE7_GOUWI</name>
<dbReference type="OrthoDB" id="10248373at2759"/>
<dbReference type="GO" id="GO:0046872">
    <property type="term" value="F:metal ion binding"/>
    <property type="evidence" value="ECO:0007669"/>
    <property type="project" value="UniProtKB-KW"/>
</dbReference>
<evidence type="ECO:0000256" key="8">
    <source>
        <dbReference type="ARBA" id="ARBA00023002"/>
    </source>
</evidence>
<organism evidence="14 15">
    <name type="scientific">Gouania willdenowi</name>
    <name type="common">Blunt-snouted clingfish</name>
    <name type="synonym">Lepadogaster willdenowi</name>
    <dbReference type="NCBI Taxonomy" id="441366"/>
    <lineage>
        <taxon>Eukaryota</taxon>
        <taxon>Metazoa</taxon>
        <taxon>Chordata</taxon>
        <taxon>Craniata</taxon>
        <taxon>Vertebrata</taxon>
        <taxon>Euteleostomi</taxon>
        <taxon>Actinopterygii</taxon>
        <taxon>Neopterygii</taxon>
        <taxon>Teleostei</taxon>
        <taxon>Neoteleostei</taxon>
        <taxon>Acanthomorphata</taxon>
        <taxon>Ovalentaria</taxon>
        <taxon>Blenniimorphae</taxon>
        <taxon>Blenniiformes</taxon>
        <taxon>Gobiesocoidei</taxon>
        <taxon>Gobiesocidae</taxon>
        <taxon>Gobiesocinae</taxon>
        <taxon>Gouania</taxon>
    </lineage>
</organism>
<evidence type="ECO:0000256" key="4">
    <source>
        <dbReference type="ARBA" id="ARBA00012274"/>
    </source>
</evidence>
<keyword evidence="15" id="KW-1185">Reference proteome</keyword>
<evidence type="ECO:0000256" key="1">
    <source>
        <dbReference type="ARBA" id="ARBA00001962"/>
    </source>
</evidence>
<dbReference type="GO" id="GO:0009263">
    <property type="term" value="P:deoxyribonucleotide biosynthetic process"/>
    <property type="evidence" value="ECO:0007669"/>
    <property type="project" value="UniProtKB-KW"/>
</dbReference>
<comment type="cofactor">
    <cofactor evidence="1">
        <name>Fe cation</name>
        <dbReference type="ChEBI" id="CHEBI:24875"/>
    </cofactor>
</comment>
<dbReference type="CDD" id="cd01049">
    <property type="entry name" value="RNRR2"/>
    <property type="match status" value="1"/>
</dbReference>
<keyword evidence="7" id="KW-0479">Metal-binding</keyword>
<dbReference type="FunFam" id="1.10.620.20:FF:000004">
    <property type="entry name" value="Ribonucleoside-diphosphate reductase subunit M2 B"/>
    <property type="match status" value="1"/>
</dbReference>
<dbReference type="Pfam" id="PF00268">
    <property type="entry name" value="Ribonuc_red_sm"/>
    <property type="match status" value="1"/>
</dbReference>
<dbReference type="GO" id="GO:0005829">
    <property type="term" value="C:cytosol"/>
    <property type="evidence" value="ECO:0007669"/>
    <property type="project" value="TreeGrafter"/>
</dbReference>
<comment type="similarity">
    <text evidence="3">Belongs to the ribonucleoside diphosphate reductase small chain family.</text>
</comment>
<accession>A0A8C5GWE7</accession>
<evidence type="ECO:0000256" key="9">
    <source>
        <dbReference type="ARBA" id="ARBA00023004"/>
    </source>
</evidence>
<comment type="subcellular location">
    <subcellularLocation>
        <location evidence="2">Cytoplasm</location>
    </subcellularLocation>
</comment>
<dbReference type="RefSeq" id="XP_028296499.1">
    <property type="nucleotide sequence ID" value="XM_028440698.1"/>
</dbReference>
<keyword evidence="5" id="KW-0963">Cytoplasm</keyword>
<dbReference type="Gene3D" id="1.10.620.20">
    <property type="entry name" value="Ribonucleotide Reductase, subunit A"/>
    <property type="match status" value="1"/>
</dbReference>
<dbReference type="InterPro" id="IPR000358">
    <property type="entry name" value="RNR_small_fam"/>
</dbReference>
<keyword evidence="8" id="KW-0560">Oxidoreductase</keyword>
<evidence type="ECO:0000256" key="3">
    <source>
        <dbReference type="ARBA" id="ARBA00009303"/>
    </source>
</evidence>
<reference evidence="14" key="1">
    <citation type="submission" date="2025-08" db="UniProtKB">
        <authorList>
            <consortium name="Ensembl"/>
        </authorList>
    </citation>
    <scope>IDENTIFICATION</scope>
</reference>
<keyword evidence="6" id="KW-0597">Phosphoprotein</keyword>
<evidence type="ECO:0000256" key="12">
    <source>
        <dbReference type="ARBA" id="ARBA00040401"/>
    </source>
</evidence>
<sequence>MEMLVTLTNGVSPAGGFWVICSSLPGPRGANQVLLPLVTPLSENQQSLNALTENMSLDKENTPPSLSSSRVLASKTARKIFKEPAGEVMKKSSSSSKEEEPLLKDNPRRFVIFPIQYHDIWKMYKKAEASFWTAEEVDLSKDLQHWESLKDEERFFISHVLAFFAASDGIVNENLVERFSQEVQVTEARCFYGFQIAMENIHSEMYSLLIDTYIREPSEREYLFNAIQTLPCVKKKADWALNWIGNQSATYGERVVAFAAVEGIFFSGSFAAIFWLKKRGLMPGLTFSNELISRDEGLHCDFACLMFKHLLNKPNKHTVNDIIRNAVTIEQEFLTESLPVKLIGMNGDLMKRYIEFVADRLLMELGFNKMYEVENPFDFMENISLEGKTNFFEKRVGEYQRMGVMSSNGDNAFRLDADF</sequence>
<evidence type="ECO:0000256" key="7">
    <source>
        <dbReference type="ARBA" id="ARBA00022723"/>
    </source>
</evidence>
<evidence type="ECO:0000256" key="5">
    <source>
        <dbReference type="ARBA" id="ARBA00022490"/>
    </source>
</evidence>
<dbReference type="Ensembl" id="ENSGWIT00000039801.1">
    <property type="protein sequence ID" value="ENSGWIP00000036526.1"/>
    <property type="gene ID" value="ENSGWIG00000018446.1"/>
</dbReference>
<dbReference type="PROSITE" id="PS00368">
    <property type="entry name" value="RIBORED_SMALL"/>
    <property type="match status" value="1"/>
</dbReference>
<dbReference type="AlphaFoldDB" id="A0A8C5GWE7"/>
<proteinExistence type="inferred from homology"/>
<reference evidence="14" key="2">
    <citation type="submission" date="2025-09" db="UniProtKB">
        <authorList>
            <consortium name="Ensembl"/>
        </authorList>
    </citation>
    <scope>IDENTIFICATION</scope>
</reference>
<dbReference type="InterPro" id="IPR012348">
    <property type="entry name" value="RNR-like"/>
</dbReference>
<evidence type="ECO:0000256" key="6">
    <source>
        <dbReference type="ARBA" id="ARBA00022553"/>
    </source>
</evidence>
<evidence type="ECO:0000256" key="13">
    <source>
        <dbReference type="ARBA" id="ARBA00042512"/>
    </source>
</evidence>
<dbReference type="PANTHER" id="PTHR23409:SF20">
    <property type="entry name" value="RIBONUCLEOSIDE-DIPHOSPHATE REDUCTASE SUBUNIT M2"/>
    <property type="match status" value="1"/>
</dbReference>
<dbReference type="SUPFAM" id="SSF47240">
    <property type="entry name" value="Ferritin-like"/>
    <property type="match status" value="1"/>
</dbReference>
<keyword evidence="10" id="KW-0215">Deoxyribonucleotide synthesis</keyword>
<evidence type="ECO:0000256" key="10">
    <source>
        <dbReference type="ARBA" id="ARBA00023116"/>
    </source>
</evidence>
<dbReference type="InterPro" id="IPR009078">
    <property type="entry name" value="Ferritin-like_SF"/>
</dbReference>
<evidence type="ECO:0000256" key="2">
    <source>
        <dbReference type="ARBA" id="ARBA00004496"/>
    </source>
</evidence>
<evidence type="ECO:0000313" key="14">
    <source>
        <dbReference type="Ensembl" id="ENSGWIP00000036526.1"/>
    </source>
</evidence>
<gene>
    <name evidence="14" type="primary">rrm2</name>
</gene>
<dbReference type="GO" id="GO:0004748">
    <property type="term" value="F:ribonucleoside-diphosphate reductase activity, thioredoxin disulfide as acceptor"/>
    <property type="evidence" value="ECO:0007669"/>
    <property type="project" value="UniProtKB-EC"/>
</dbReference>
<evidence type="ECO:0000256" key="11">
    <source>
        <dbReference type="ARBA" id="ARBA00030749"/>
    </source>
</evidence>